<dbReference type="PROSITE" id="PS51898">
    <property type="entry name" value="TYR_RECOMBINASE"/>
    <property type="match status" value="1"/>
</dbReference>
<dbReference type="InterPro" id="IPR038488">
    <property type="entry name" value="Integrase_DNA-bd_sf"/>
</dbReference>
<evidence type="ECO:0000256" key="2">
    <source>
        <dbReference type="ARBA" id="ARBA00022908"/>
    </source>
</evidence>
<gene>
    <name evidence="6" type="primary">intA_3</name>
    <name evidence="6" type="ORF">VAT7223_03269</name>
</gene>
<dbReference type="GO" id="GO:0015074">
    <property type="term" value="P:DNA integration"/>
    <property type="evidence" value="ECO:0007669"/>
    <property type="project" value="UniProtKB-KW"/>
</dbReference>
<dbReference type="GeneID" id="94231600"/>
<evidence type="ECO:0000256" key="1">
    <source>
        <dbReference type="ARBA" id="ARBA00008857"/>
    </source>
</evidence>
<dbReference type="CDD" id="cd00801">
    <property type="entry name" value="INT_P4_C"/>
    <property type="match status" value="1"/>
</dbReference>
<dbReference type="AlphaFoldDB" id="A0A1C3IZ51"/>
<evidence type="ECO:0000256" key="3">
    <source>
        <dbReference type="ARBA" id="ARBA00023125"/>
    </source>
</evidence>
<dbReference type="Gene3D" id="1.10.150.130">
    <property type="match status" value="1"/>
</dbReference>
<feature type="domain" description="Tyr recombinase" evidence="5">
    <location>
        <begin position="207"/>
        <end position="386"/>
    </location>
</feature>
<dbReference type="InterPro" id="IPR013762">
    <property type="entry name" value="Integrase-like_cat_sf"/>
</dbReference>
<dbReference type="GO" id="GO:0003677">
    <property type="term" value="F:DNA binding"/>
    <property type="evidence" value="ECO:0007669"/>
    <property type="project" value="UniProtKB-KW"/>
</dbReference>
<dbReference type="Pfam" id="PF22022">
    <property type="entry name" value="Phage_int_M"/>
    <property type="match status" value="1"/>
</dbReference>
<dbReference type="Gene3D" id="1.10.443.10">
    <property type="entry name" value="Intergrase catalytic core"/>
    <property type="match status" value="1"/>
</dbReference>
<evidence type="ECO:0000313" key="7">
    <source>
        <dbReference type="Proteomes" id="UP000092876"/>
    </source>
</evidence>
<dbReference type="SUPFAM" id="SSF56349">
    <property type="entry name" value="DNA breaking-rejoining enzymes"/>
    <property type="match status" value="1"/>
</dbReference>
<dbReference type="InterPro" id="IPR050808">
    <property type="entry name" value="Phage_Integrase"/>
</dbReference>
<dbReference type="GO" id="GO:0006310">
    <property type="term" value="P:DNA recombination"/>
    <property type="evidence" value="ECO:0007669"/>
    <property type="project" value="UniProtKB-KW"/>
</dbReference>
<dbReference type="PANTHER" id="PTHR30629">
    <property type="entry name" value="PROPHAGE INTEGRASE"/>
    <property type="match status" value="1"/>
</dbReference>
<dbReference type="InterPro" id="IPR002104">
    <property type="entry name" value="Integrase_catalytic"/>
</dbReference>
<proteinExistence type="inferred from homology"/>
<dbReference type="PANTHER" id="PTHR30629:SF2">
    <property type="entry name" value="PROPHAGE INTEGRASE INTS-RELATED"/>
    <property type="match status" value="1"/>
</dbReference>
<dbReference type="InterPro" id="IPR010998">
    <property type="entry name" value="Integrase_recombinase_N"/>
</dbReference>
<name>A0A1C3IZ51_9VIBR</name>
<accession>A0A1C3IZ51</accession>
<keyword evidence="3" id="KW-0238">DNA-binding</keyword>
<dbReference type="RefSeq" id="WP_083994624.1">
    <property type="nucleotide sequence ID" value="NZ_AP025460.1"/>
</dbReference>
<organism evidence="6 7">
    <name type="scientific">Vibrio atlanticus</name>
    <dbReference type="NCBI Taxonomy" id="693153"/>
    <lineage>
        <taxon>Bacteria</taxon>
        <taxon>Pseudomonadati</taxon>
        <taxon>Pseudomonadota</taxon>
        <taxon>Gammaproteobacteria</taxon>
        <taxon>Vibrionales</taxon>
        <taxon>Vibrionaceae</taxon>
        <taxon>Vibrio</taxon>
    </lineage>
</organism>
<dbReference type="EMBL" id="FLQP01000049">
    <property type="protein sequence ID" value="SBS66618.1"/>
    <property type="molecule type" value="Genomic_DNA"/>
</dbReference>
<evidence type="ECO:0000313" key="6">
    <source>
        <dbReference type="EMBL" id="SBS66618.1"/>
    </source>
</evidence>
<protein>
    <submittedName>
        <fullName evidence="6">Prophage CP4-57 integrase</fullName>
    </submittedName>
</protein>
<dbReference type="InterPro" id="IPR025166">
    <property type="entry name" value="Integrase_DNA_bind_dom"/>
</dbReference>
<evidence type="ECO:0000256" key="4">
    <source>
        <dbReference type="ARBA" id="ARBA00023172"/>
    </source>
</evidence>
<dbReference type="Proteomes" id="UP000092876">
    <property type="component" value="Unassembled WGS sequence"/>
</dbReference>
<dbReference type="Pfam" id="PF13356">
    <property type="entry name" value="Arm-DNA-bind_3"/>
    <property type="match status" value="1"/>
</dbReference>
<dbReference type="InterPro" id="IPR011010">
    <property type="entry name" value="DNA_brk_join_enz"/>
</dbReference>
<evidence type="ECO:0000259" key="5">
    <source>
        <dbReference type="PROSITE" id="PS51898"/>
    </source>
</evidence>
<sequence length="400" mass="45894">MALKALDVKNFSCPVGKSQIKKSDGNGLFLLIKINGSKLWRFRFRYSGKYQEMALGKYPSVSLSEARKLAEEARASLVHGINPMDERRERKRSKGEDKNKLFSTIALKWWDQKKDSWSEEHAARVRRWIIIDLKSICKLHLDEIDTRHITDLMLAIEAAGTPKKAPNILAVINRVFGYALGHRLTRNNPAQGLPLGDILKPLPKVQHRAAIVKPSELGQLIKDIDTNQSGNYCTIEALRLIPRVFLRPTEIRNLKWDYIDFEDCLIRIPAEEMKRNREHLVPMSRQVVDQLRNVKLVTGYSPLVFPNQRDSNKSMSKNILTNRLRDLGYPADVMSAHGFRSTASTILHEKGWNSEVIETQLAHLTGTATSRAYNRSLYLSERIKLMQEWADYLDILSDEH</sequence>
<keyword evidence="4" id="KW-0233">DNA recombination</keyword>
<dbReference type="Gene3D" id="3.30.160.390">
    <property type="entry name" value="Integrase, DNA-binding domain"/>
    <property type="match status" value="1"/>
</dbReference>
<comment type="similarity">
    <text evidence="1">Belongs to the 'phage' integrase family.</text>
</comment>
<keyword evidence="2" id="KW-0229">DNA integration</keyword>
<dbReference type="InterPro" id="IPR053876">
    <property type="entry name" value="Phage_int_M"/>
</dbReference>
<reference evidence="7" key="1">
    <citation type="submission" date="2016-06" db="EMBL/GenBank/DDBJ databases">
        <authorList>
            <person name="Rodrigo-Torres Lidia"/>
            <person name="Arahal R.David."/>
        </authorList>
    </citation>
    <scope>NUCLEOTIDE SEQUENCE [LARGE SCALE GENOMIC DNA]</scope>
    <source>
        <strain evidence="7">CECT 7223</strain>
    </source>
</reference>
<dbReference type="Pfam" id="PF00589">
    <property type="entry name" value="Phage_integrase"/>
    <property type="match status" value="1"/>
</dbReference>